<dbReference type="Pfam" id="PF04909">
    <property type="entry name" value="Amidohydro_2"/>
    <property type="match status" value="1"/>
</dbReference>
<evidence type="ECO:0000259" key="2">
    <source>
        <dbReference type="Pfam" id="PF04909"/>
    </source>
</evidence>
<protein>
    <submittedName>
        <fullName evidence="3">L-fuconolactonase</fullName>
    </submittedName>
</protein>
<dbReference type="Gene3D" id="3.20.20.140">
    <property type="entry name" value="Metal-dependent hydrolases"/>
    <property type="match status" value="1"/>
</dbReference>
<reference evidence="3 4" key="1">
    <citation type="submission" date="2019-06" db="EMBL/GenBank/DDBJ databases">
        <title>Sequencing the genomes of 1000 actinobacteria strains.</title>
        <authorList>
            <person name="Klenk H.-P."/>
        </authorList>
    </citation>
    <scope>NUCLEOTIDE SEQUENCE [LARGE SCALE GENOMIC DNA]</scope>
    <source>
        <strain evidence="3 4">DSM 44826</strain>
    </source>
</reference>
<sequence>MTDRQQGEPVVLDAHVHLWDPSAMDYPWLNEAPALKRAFDADDFAAVLPEPADVIVVEAGRHPHDAAAEVEWVRAQAVTRPWIRGIVAEAPVELRSRAVEVIRRYATDPFVLGVRRNVQDEPAGFTTDEQFRAGVRLLGEHGLPFDACVRDHQLAELAALAQACPQTTLVLDHLGKPAAADPPDPAWRQALRELARHDNVVCKLSGLATEAAPGTARPALLATLREALQTFGPDRCLFGGDWPVMTLATDYQQWLDLVREALADLPTAERHAVLRTTAERVYGLAGHHTPEEAR</sequence>
<name>A0A561TVH9_9ACTN</name>
<evidence type="ECO:0000256" key="1">
    <source>
        <dbReference type="ARBA" id="ARBA00038310"/>
    </source>
</evidence>
<proteinExistence type="inferred from homology"/>
<dbReference type="RefSeq" id="WP_145908746.1">
    <property type="nucleotide sequence ID" value="NZ_BAAAMZ010000002.1"/>
</dbReference>
<dbReference type="EMBL" id="VIWT01000002">
    <property type="protein sequence ID" value="TWF91113.1"/>
    <property type="molecule type" value="Genomic_DNA"/>
</dbReference>
<feature type="domain" description="Amidohydrolase-related" evidence="2">
    <location>
        <begin position="13"/>
        <end position="284"/>
    </location>
</feature>
<organism evidence="3 4">
    <name type="scientific">Kitasatospora viridis</name>
    <dbReference type="NCBI Taxonomy" id="281105"/>
    <lineage>
        <taxon>Bacteria</taxon>
        <taxon>Bacillati</taxon>
        <taxon>Actinomycetota</taxon>
        <taxon>Actinomycetes</taxon>
        <taxon>Kitasatosporales</taxon>
        <taxon>Streptomycetaceae</taxon>
        <taxon>Kitasatospora</taxon>
    </lineage>
</organism>
<dbReference type="PANTHER" id="PTHR43569">
    <property type="entry name" value="AMIDOHYDROLASE"/>
    <property type="match status" value="1"/>
</dbReference>
<evidence type="ECO:0000313" key="3">
    <source>
        <dbReference type="EMBL" id="TWF91113.1"/>
    </source>
</evidence>
<dbReference type="InterPro" id="IPR052350">
    <property type="entry name" value="Metallo-dep_Lactonases"/>
</dbReference>
<dbReference type="OrthoDB" id="5450317at2"/>
<accession>A0A561TVH9</accession>
<comment type="caution">
    <text evidence="3">The sequence shown here is derived from an EMBL/GenBank/DDBJ whole genome shotgun (WGS) entry which is preliminary data.</text>
</comment>
<comment type="similarity">
    <text evidence="1">Belongs to the metallo-dependent hydrolases superfamily.</text>
</comment>
<keyword evidence="4" id="KW-1185">Reference proteome</keyword>
<evidence type="ECO:0000313" key="4">
    <source>
        <dbReference type="Proteomes" id="UP000317940"/>
    </source>
</evidence>
<gene>
    <name evidence="3" type="ORF">FHX73_12225</name>
</gene>
<dbReference type="SUPFAM" id="SSF51556">
    <property type="entry name" value="Metallo-dependent hydrolases"/>
    <property type="match status" value="1"/>
</dbReference>
<dbReference type="PANTHER" id="PTHR43569:SF2">
    <property type="entry name" value="AMIDOHYDROLASE-RELATED DOMAIN-CONTAINING PROTEIN"/>
    <property type="match status" value="1"/>
</dbReference>
<dbReference type="GO" id="GO:0016787">
    <property type="term" value="F:hydrolase activity"/>
    <property type="evidence" value="ECO:0007669"/>
    <property type="project" value="InterPro"/>
</dbReference>
<dbReference type="InterPro" id="IPR006680">
    <property type="entry name" value="Amidohydro-rel"/>
</dbReference>
<dbReference type="AlphaFoldDB" id="A0A561TVH9"/>
<dbReference type="Proteomes" id="UP000317940">
    <property type="component" value="Unassembled WGS sequence"/>
</dbReference>
<dbReference type="InterPro" id="IPR032466">
    <property type="entry name" value="Metal_Hydrolase"/>
</dbReference>